<dbReference type="AlphaFoldDB" id="A0A087M2S4"/>
<protein>
    <submittedName>
        <fullName evidence="2">Uncharacterized protein</fullName>
    </submittedName>
</protein>
<gene>
    <name evidence="2" type="ORF">JP75_09780</name>
</gene>
<comment type="caution">
    <text evidence="2">The sequence shown here is derived from an EMBL/GenBank/DDBJ whole genome shotgun (WGS) entry which is preliminary data.</text>
</comment>
<organism evidence="2 3">
    <name type="scientific">Devosia riboflavina</name>
    <dbReference type="NCBI Taxonomy" id="46914"/>
    <lineage>
        <taxon>Bacteria</taxon>
        <taxon>Pseudomonadati</taxon>
        <taxon>Pseudomonadota</taxon>
        <taxon>Alphaproteobacteria</taxon>
        <taxon>Hyphomicrobiales</taxon>
        <taxon>Devosiaceae</taxon>
        <taxon>Devosia</taxon>
    </lineage>
</organism>
<proteinExistence type="predicted"/>
<feature type="region of interest" description="Disordered" evidence="1">
    <location>
        <begin position="82"/>
        <end position="118"/>
    </location>
</feature>
<feature type="compositionally biased region" description="Polar residues" evidence="1">
    <location>
        <begin position="85"/>
        <end position="118"/>
    </location>
</feature>
<accession>A0A087M2S4</accession>
<reference evidence="2 3" key="1">
    <citation type="submission" date="2014-08" db="EMBL/GenBank/DDBJ databases">
        <authorList>
            <person name="Hassan Y.I."/>
            <person name="Lepp D."/>
            <person name="Zhou T."/>
        </authorList>
    </citation>
    <scope>NUCLEOTIDE SEQUENCE [LARGE SCALE GENOMIC DNA]</scope>
    <source>
        <strain evidence="2 3">IFO13584</strain>
    </source>
</reference>
<dbReference type="EMBL" id="JQGC01000007">
    <property type="protein sequence ID" value="KFL31177.1"/>
    <property type="molecule type" value="Genomic_DNA"/>
</dbReference>
<evidence type="ECO:0000313" key="3">
    <source>
        <dbReference type="Proteomes" id="UP000028981"/>
    </source>
</evidence>
<name>A0A087M2S4_9HYPH</name>
<sequence>MQGAAILETVQSGRPLPSMLRRSEPVENSANAGDIAARLDFIGLDTKGKDALCSVETLIAKHLPDARPLLQKARNGSCRFPVFSGSDQMNRAQSSQLATGIRSQRLGTMASTSSRADA</sequence>
<evidence type="ECO:0000256" key="1">
    <source>
        <dbReference type="SAM" id="MobiDB-lite"/>
    </source>
</evidence>
<dbReference type="Proteomes" id="UP000028981">
    <property type="component" value="Unassembled WGS sequence"/>
</dbReference>
<keyword evidence="3" id="KW-1185">Reference proteome</keyword>
<evidence type="ECO:0000313" key="2">
    <source>
        <dbReference type="EMBL" id="KFL31177.1"/>
    </source>
</evidence>